<dbReference type="OrthoDB" id="194386at2759"/>
<dbReference type="PANTHER" id="PTHR14614:SF130">
    <property type="entry name" value="PROTEIN-LYSINE N-METHYLTRANSFERASE EEF2KMT"/>
    <property type="match status" value="1"/>
</dbReference>
<keyword evidence="2" id="KW-1185">Reference proteome</keyword>
<accession>A0A8E5HXG9</accession>
<dbReference type="GeneID" id="66068452"/>
<sequence length="355" mass="39523">MNCPWRRQVERFSHQYLQLQSDLDFPQAEYLRLDEVQDELHTSLFSKDGSNVGPPVRYRLTTLKELVSRIESSIDDWEQYAVSDDIMSALCTTMAMPLPSEAVTAQAKCYVTYHLSLLDRGDHATGEHATDNRARPCTTLPTITFLENHSLVSAGGTTGLRTWEAALHMGQYLCLNPSLVAGKRVLELGAGTGYLSVLCAKHLEAAHAIVSDGSDDVITNMPENLLLNGLQGSSRITSMHLEWGHALVAAEDKIWNRSIPVDVVLGADITYDQRAAPALVATLLQLFELYPTVKVYMAVTERNPKTFQAFLDASKREKLSVESLSFKVPPREQQNAPFYNDQAAIQLCRVSRAQR</sequence>
<dbReference type="KEGG" id="uvi:66068452"/>
<evidence type="ECO:0000313" key="1">
    <source>
        <dbReference type="EMBL" id="QUC23434.1"/>
    </source>
</evidence>
<dbReference type="InterPro" id="IPR019410">
    <property type="entry name" value="Methyltransf_16"/>
</dbReference>
<name>A0A8E5HXG9_USTVR</name>
<proteinExistence type="predicted"/>
<protein>
    <recommendedName>
        <fullName evidence="3">FAM86A protein</fullName>
    </recommendedName>
</protein>
<dbReference type="InterPro" id="IPR029063">
    <property type="entry name" value="SAM-dependent_MTases_sf"/>
</dbReference>
<dbReference type="AlphaFoldDB" id="A0A8E5HXG9"/>
<dbReference type="Proteomes" id="UP000027002">
    <property type="component" value="Chromosome 6"/>
</dbReference>
<dbReference type="Pfam" id="PF10294">
    <property type="entry name" value="Methyltransf_16"/>
    <property type="match status" value="1"/>
</dbReference>
<dbReference type="PANTHER" id="PTHR14614">
    <property type="entry name" value="HEPATOCELLULAR CARCINOMA-ASSOCIATED ANTIGEN"/>
    <property type="match status" value="1"/>
</dbReference>
<dbReference type="RefSeq" id="XP_043001107.1">
    <property type="nucleotide sequence ID" value="XM_043145172.1"/>
</dbReference>
<dbReference type="SUPFAM" id="SSF53335">
    <property type="entry name" value="S-adenosyl-L-methionine-dependent methyltransferases"/>
    <property type="match status" value="1"/>
</dbReference>
<organism evidence="1 2">
    <name type="scientific">Ustilaginoidea virens</name>
    <name type="common">Rice false smut fungus</name>
    <name type="synonym">Villosiclava virens</name>
    <dbReference type="NCBI Taxonomy" id="1159556"/>
    <lineage>
        <taxon>Eukaryota</taxon>
        <taxon>Fungi</taxon>
        <taxon>Dikarya</taxon>
        <taxon>Ascomycota</taxon>
        <taxon>Pezizomycotina</taxon>
        <taxon>Sordariomycetes</taxon>
        <taxon>Hypocreomycetidae</taxon>
        <taxon>Hypocreales</taxon>
        <taxon>Clavicipitaceae</taxon>
        <taxon>Ustilaginoidea</taxon>
    </lineage>
</organism>
<evidence type="ECO:0000313" key="2">
    <source>
        <dbReference type="Proteomes" id="UP000027002"/>
    </source>
</evidence>
<dbReference type="GO" id="GO:0005737">
    <property type="term" value="C:cytoplasm"/>
    <property type="evidence" value="ECO:0007669"/>
    <property type="project" value="TreeGrafter"/>
</dbReference>
<reference evidence="1" key="1">
    <citation type="submission" date="2020-03" db="EMBL/GenBank/DDBJ databases">
        <title>A mixture of massive structural variations and highly conserved coding sequences in Ustilaginoidea virens genome.</title>
        <authorList>
            <person name="Zhang K."/>
            <person name="Zhao Z."/>
            <person name="Zhang Z."/>
            <person name="Li Y."/>
            <person name="Hsiang T."/>
            <person name="Sun W."/>
        </authorList>
    </citation>
    <scope>NUCLEOTIDE SEQUENCE</scope>
    <source>
        <strain evidence="1">UV-8b</strain>
    </source>
</reference>
<evidence type="ECO:0008006" key="3">
    <source>
        <dbReference type="Google" id="ProtNLM"/>
    </source>
</evidence>
<gene>
    <name evidence="1" type="ORF">UV8b_07675</name>
</gene>
<dbReference type="EMBL" id="CP072758">
    <property type="protein sequence ID" value="QUC23434.1"/>
    <property type="molecule type" value="Genomic_DNA"/>
</dbReference>
<dbReference type="GO" id="GO:0008757">
    <property type="term" value="F:S-adenosylmethionine-dependent methyltransferase activity"/>
    <property type="evidence" value="ECO:0007669"/>
    <property type="project" value="UniProtKB-ARBA"/>
</dbReference>
<dbReference type="Gene3D" id="3.40.50.150">
    <property type="entry name" value="Vaccinia Virus protein VP39"/>
    <property type="match status" value="1"/>
</dbReference>